<comment type="caution">
    <text evidence="1">The sequence shown here is derived from an EMBL/GenBank/DDBJ whole genome shotgun (WGS) entry which is preliminary data.</text>
</comment>
<protein>
    <submittedName>
        <fullName evidence="1">Uncharacterized protein</fullName>
    </submittedName>
</protein>
<gene>
    <name evidence="1" type="ORF">CLHOM_20830</name>
</gene>
<dbReference type="RefSeq" id="WP_052221621.1">
    <property type="nucleotide sequence ID" value="NZ_LHUR01000023.1"/>
</dbReference>
<dbReference type="PATRIC" id="fig|1121318.3.peg.2100"/>
<organism evidence="1 2">
    <name type="scientific">Clostridium homopropionicum DSM 5847</name>
    <dbReference type="NCBI Taxonomy" id="1121318"/>
    <lineage>
        <taxon>Bacteria</taxon>
        <taxon>Bacillati</taxon>
        <taxon>Bacillota</taxon>
        <taxon>Clostridia</taxon>
        <taxon>Eubacteriales</taxon>
        <taxon>Clostridiaceae</taxon>
        <taxon>Clostridium</taxon>
    </lineage>
</organism>
<sequence length="88" mass="10210">MNKVIIECAELVDKYELNRDSILKQLQSMEIDKGIEDFIIAYNDDFRYTLIGEIKSKQVVLTNIEKAIAFEKMDNTGLYEFIKKGQGK</sequence>
<dbReference type="AlphaFoldDB" id="A0A0L6Z929"/>
<evidence type="ECO:0000313" key="1">
    <source>
        <dbReference type="EMBL" id="KOA19475.1"/>
    </source>
</evidence>
<name>A0A0L6Z929_9CLOT</name>
<proteinExistence type="predicted"/>
<dbReference type="EMBL" id="LHUR01000023">
    <property type="protein sequence ID" value="KOA19475.1"/>
    <property type="molecule type" value="Genomic_DNA"/>
</dbReference>
<evidence type="ECO:0000313" key="2">
    <source>
        <dbReference type="Proteomes" id="UP000037043"/>
    </source>
</evidence>
<reference evidence="2" key="1">
    <citation type="submission" date="2015-08" db="EMBL/GenBank/DDBJ databases">
        <title>Genome sequence of the strict anaerobe Clostridium homopropionicum LuHBu1 (DSM 5847T).</title>
        <authorList>
            <person name="Poehlein A."/>
            <person name="Beck M."/>
            <person name="Schiel-Bengelsdorf B."/>
            <person name="Bengelsdorf F.R."/>
            <person name="Daniel R."/>
            <person name="Duerre P."/>
        </authorList>
    </citation>
    <scope>NUCLEOTIDE SEQUENCE [LARGE SCALE GENOMIC DNA]</scope>
    <source>
        <strain evidence="2">DSM 5847</strain>
    </source>
</reference>
<accession>A0A0L6Z929</accession>
<keyword evidence="2" id="KW-1185">Reference proteome</keyword>
<dbReference type="Proteomes" id="UP000037043">
    <property type="component" value="Unassembled WGS sequence"/>
</dbReference>